<dbReference type="PANTHER" id="PTHR11679">
    <property type="entry name" value="VESICLE PROTEIN SORTING-ASSOCIATED"/>
    <property type="match status" value="1"/>
</dbReference>
<dbReference type="GeneID" id="93650461"/>
<dbReference type="OrthoDB" id="10266265at2759"/>
<evidence type="ECO:0000313" key="2">
    <source>
        <dbReference type="EMBL" id="KAG5419952.1"/>
    </source>
</evidence>
<gene>
    <name evidence="2" type="ORF">I9W82_001832</name>
</gene>
<dbReference type="Gene3D" id="3.90.830.10">
    <property type="entry name" value="Syntaxin Binding Protein 1, Chain A, domain 2"/>
    <property type="match status" value="1"/>
</dbReference>
<reference evidence="2 3" key="1">
    <citation type="submission" date="2020-12" db="EMBL/GenBank/DDBJ databases">
        <title>Effect of drift, selection, and recombination on the evolution of hybrid genomes in Candida yeast pathogens.</title>
        <authorList>
            <person name="Mixao V."/>
            <person name="Ksiezopolska E."/>
            <person name="Saus E."/>
            <person name="Boekhout T."/>
            <person name="Gacser A."/>
            <person name="Gabaldon T."/>
        </authorList>
    </citation>
    <scope>NUCLEOTIDE SEQUENCE [LARGE SCALE GENOMIC DNA]</scope>
    <source>
        <strain evidence="2 3">BP57</strain>
    </source>
</reference>
<dbReference type="InterPro" id="IPR043127">
    <property type="entry name" value="Sec-1-like_dom3a"/>
</dbReference>
<accession>A0A8H7ZDI6</accession>
<evidence type="ECO:0000256" key="1">
    <source>
        <dbReference type="ARBA" id="ARBA00009884"/>
    </source>
</evidence>
<evidence type="ECO:0000313" key="3">
    <source>
        <dbReference type="Proteomes" id="UP000669133"/>
    </source>
</evidence>
<dbReference type="GO" id="GO:0016192">
    <property type="term" value="P:vesicle-mediated transport"/>
    <property type="evidence" value="ECO:0007669"/>
    <property type="project" value="InterPro"/>
</dbReference>
<protein>
    <submittedName>
        <fullName evidence="2">VPS45</fullName>
    </submittedName>
</protein>
<dbReference type="Gene3D" id="1.25.40.60">
    <property type="match status" value="1"/>
</dbReference>
<dbReference type="InterPro" id="IPR001619">
    <property type="entry name" value="Sec1-like"/>
</dbReference>
<name>A0A8H7ZDI6_9ASCO</name>
<dbReference type="PIRSF" id="PIRSF005715">
    <property type="entry name" value="VPS45_Sec1"/>
    <property type="match status" value="1"/>
</dbReference>
<dbReference type="InterPro" id="IPR027482">
    <property type="entry name" value="Sec1-like_dom2"/>
</dbReference>
<organism evidence="2 3">
    <name type="scientific">Candida metapsilosis</name>
    <dbReference type="NCBI Taxonomy" id="273372"/>
    <lineage>
        <taxon>Eukaryota</taxon>
        <taxon>Fungi</taxon>
        <taxon>Dikarya</taxon>
        <taxon>Ascomycota</taxon>
        <taxon>Saccharomycotina</taxon>
        <taxon>Pichiomycetes</taxon>
        <taxon>Debaryomycetaceae</taxon>
        <taxon>Candida/Lodderomyces clade</taxon>
        <taxon>Candida</taxon>
    </lineage>
</organism>
<keyword evidence="3" id="KW-1185">Reference proteome</keyword>
<dbReference type="Proteomes" id="UP000669133">
    <property type="component" value="Unassembled WGS sequence"/>
</dbReference>
<dbReference type="Pfam" id="PF00995">
    <property type="entry name" value="Sec1"/>
    <property type="match status" value="1"/>
</dbReference>
<comment type="caution">
    <text evidence="2">The sequence shown here is derived from an EMBL/GenBank/DDBJ whole genome shotgun (WGS) entry which is preliminary data.</text>
</comment>
<dbReference type="EMBL" id="JAEOAQ010000002">
    <property type="protein sequence ID" value="KAG5419952.1"/>
    <property type="molecule type" value="Genomic_DNA"/>
</dbReference>
<dbReference type="SUPFAM" id="SSF56815">
    <property type="entry name" value="Sec1/munc18-like (SM) proteins"/>
    <property type="match status" value="1"/>
</dbReference>
<sequence>MSLSLYKVKQTYFEKLFKSNANNDINHPSSSVSSSSSSNKKIPKVLLLDNITTSIISLSYTQSQLLSNDIILIELVENCQRLSTMKHLECIIYINPNSTSIRHLLEEMKSPHFRKYHVFFNNVAGKNDIEQLAIADEYEAIDKVVEIFQDYYILNDELYLNDSILAKSSVNPVLEQAKSLTSLLLALKKSPIIKFESNSIDLKKLSSELLYIINSNSNNNLFDDLNSRSDTPPVLLLLDRKNDPITPLLTPWTYQSMIHEFLTIDKNVVTLPDNQVILSQQDDSFFNESMYLNYGDLTNKFQKYVEQYKSETKQSSIDNLKSQNLAELKKTLTKFPEYKKISVNILTHLNLISGIDEQISKQQLWDIGELQQTIICDLDNQSEIKNKMIQVLENKSISTVNKIKLVLLYSYKFHNPTDLSFFINKLENDAVTAPLPSQSQLELIKKFTTLFKSHDLTSASARDGVHDQYQSQRQGLSNLFTNRKVNINNLFNRNSANHSGNENVYLSYTPRLNQILTSLIKPDQGLNHNSNLSTLYPEVVKQQYGEDSSSDAIQDLIIYFQGGVTYEELRLVHEFNQSGHKKYNIIIGSDEMLNSGQWLTKMYQMVSKTSRNDQSIDPAGDDFMSSQDRQAQLREIL</sequence>
<dbReference type="RefSeq" id="XP_067549068.1">
    <property type="nucleotide sequence ID" value="XM_067690621.1"/>
</dbReference>
<dbReference type="InterPro" id="IPR036045">
    <property type="entry name" value="Sec1-like_sf"/>
</dbReference>
<dbReference type="InterPro" id="IPR043154">
    <property type="entry name" value="Sec-1-like_dom1"/>
</dbReference>
<dbReference type="Gene3D" id="3.40.50.2060">
    <property type="match status" value="1"/>
</dbReference>
<comment type="similarity">
    <text evidence="1">Belongs to the STXBP/unc-18/SEC1 family.</text>
</comment>
<dbReference type="AlphaFoldDB" id="A0A8H7ZDI6"/>
<dbReference type="Gene3D" id="3.40.50.1910">
    <property type="match status" value="1"/>
</dbReference>
<proteinExistence type="inferred from homology"/>